<dbReference type="AlphaFoldDB" id="A0A545VSA3"/>
<accession>A0A545VSA3</accession>
<proteinExistence type="predicted"/>
<gene>
    <name evidence="3" type="ORF">IF1G_07539</name>
</gene>
<evidence type="ECO:0000259" key="2">
    <source>
        <dbReference type="SMART" id="SM00355"/>
    </source>
</evidence>
<dbReference type="EMBL" id="SPUK01000011">
    <property type="protein sequence ID" value="TQV93807.1"/>
    <property type="molecule type" value="Genomic_DNA"/>
</dbReference>
<feature type="domain" description="C2H2-type" evidence="2">
    <location>
        <begin position="134"/>
        <end position="162"/>
    </location>
</feature>
<comment type="caution">
    <text evidence="3">The sequence shown here is derived from an EMBL/GenBank/DDBJ whole genome shotgun (WGS) entry which is preliminary data.</text>
</comment>
<reference evidence="3 4" key="1">
    <citation type="journal article" date="2019" name="Appl. Microbiol. Biotechnol.">
        <title>Genome sequence of Isaria javanica and comparative genome analysis insights into family S53 peptidase evolution in fungal entomopathogens.</title>
        <authorList>
            <person name="Lin R."/>
            <person name="Zhang X."/>
            <person name="Xin B."/>
            <person name="Zou M."/>
            <person name="Gao Y."/>
            <person name="Qin F."/>
            <person name="Hu Q."/>
            <person name="Xie B."/>
            <person name="Cheng X."/>
        </authorList>
    </citation>
    <scope>NUCLEOTIDE SEQUENCE [LARGE SCALE GENOMIC DNA]</scope>
    <source>
        <strain evidence="3 4">IJ1G</strain>
    </source>
</reference>
<sequence>MRLPTPNYLPASIYSEGNSFSAAVTTPRSAFTLKPTIMAETQETMSTDDVKGLIGHLLEKIPEDQRVPFLQSQLGHYGIRELSSEPSDFATRRQRGRRAKNPPRNSQSSVSRDSASPRSISGAEPSKDKDKESHQCGFCKEMDHVVACARKNDLKRHMGDFHHIVTEYRCPVPGCTFWTESKKLFAQHIKIDGRHKQVISNNEMTQHEIVIFEPIIFACGFANCSLLWEAPPTGDDGKTFRDYIEHVIKHYDDDKCAEWSYETRMQNLLRQSRMQGLLQNVDMTGLKWDWKCSTTLRRELMTGNIANKNEIMQRAFRLGSGNLERDDMEQRPLLALQDRACPRAQSLGRRRQRMQKNQRGVKMPNQYNYDSSYQLHAPCPEPVAAPDMGMRRSADPSPSPAAYSGSIHAAAQTPLGDGMTQLYARASQEVFMGAEASQLDPRMYPAVPAQHGYTGQRDMPSFLIDNGYVMETETPFLTQGMSHH</sequence>
<protein>
    <recommendedName>
        <fullName evidence="2">C2H2-type domain-containing protein</fullName>
    </recommendedName>
</protein>
<feature type="region of interest" description="Disordered" evidence="1">
    <location>
        <begin position="81"/>
        <end position="133"/>
    </location>
</feature>
<dbReference type="OrthoDB" id="5208775at2759"/>
<organism evidence="3 4">
    <name type="scientific">Cordyceps javanica</name>
    <dbReference type="NCBI Taxonomy" id="43265"/>
    <lineage>
        <taxon>Eukaryota</taxon>
        <taxon>Fungi</taxon>
        <taxon>Dikarya</taxon>
        <taxon>Ascomycota</taxon>
        <taxon>Pezizomycotina</taxon>
        <taxon>Sordariomycetes</taxon>
        <taxon>Hypocreomycetidae</taxon>
        <taxon>Hypocreales</taxon>
        <taxon>Cordycipitaceae</taxon>
        <taxon>Cordyceps</taxon>
    </lineage>
</organism>
<feature type="region of interest" description="Disordered" evidence="1">
    <location>
        <begin position="344"/>
        <end position="405"/>
    </location>
</feature>
<keyword evidence="4" id="KW-1185">Reference proteome</keyword>
<evidence type="ECO:0000256" key="1">
    <source>
        <dbReference type="SAM" id="MobiDB-lite"/>
    </source>
</evidence>
<dbReference type="STRING" id="43265.A0A545VSA3"/>
<evidence type="ECO:0000313" key="4">
    <source>
        <dbReference type="Proteomes" id="UP000315783"/>
    </source>
</evidence>
<feature type="compositionally biased region" description="Basic residues" evidence="1">
    <location>
        <begin position="92"/>
        <end position="101"/>
    </location>
</feature>
<dbReference type="Proteomes" id="UP000315783">
    <property type="component" value="Unassembled WGS sequence"/>
</dbReference>
<dbReference type="SMART" id="SM00355">
    <property type="entry name" value="ZnF_C2H2"/>
    <property type="match status" value="2"/>
</dbReference>
<feature type="domain" description="C2H2-type" evidence="2">
    <location>
        <begin position="168"/>
        <end position="195"/>
    </location>
</feature>
<dbReference type="InterPro" id="IPR013087">
    <property type="entry name" value="Znf_C2H2_type"/>
</dbReference>
<name>A0A545VSA3_9HYPO</name>
<feature type="compositionally biased region" description="Polar residues" evidence="1">
    <location>
        <begin position="365"/>
        <end position="374"/>
    </location>
</feature>
<feature type="compositionally biased region" description="Low complexity" evidence="1">
    <location>
        <begin position="104"/>
        <end position="121"/>
    </location>
</feature>
<evidence type="ECO:0000313" key="3">
    <source>
        <dbReference type="EMBL" id="TQV93807.1"/>
    </source>
</evidence>